<evidence type="ECO:0000313" key="8">
    <source>
        <dbReference type="Proteomes" id="UP000662678"/>
    </source>
</evidence>
<organism evidence="7 8">
    <name type="scientific">Vogesella fluminis</name>
    <dbReference type="NCBI Taxonomy" id="1069161"/>
    <lineage>
        <taxon>Bacteria</taxon>
        <taxon>Pseudomonadati</taxon>
        <taxon>Pseudomonadota</taxon>
        <taxon>Betaproteobacteria</taxon>
        <taxon>Neisseriales</taxon>
        <taxon>Chromobacteriaceae</taxon>
        <taxon>Vogesella</taxon>
    </lineage>
</organism>
<evidence type="ECO:0000256" key="5">
    <source>
        <dbReference type="PIRNR" id="PIRNR019574"/>
    </source>
</evidence>
<comment type="caution">
    <text evidence="7">The sequence shown here is derived from an EMBL/GenBank/DDBJ whole genome shotgun (WGS) entry which is preliminary data.</text>
</comment>
<dbReference type="Gene3D" id="3.40.190.10">
    <property type="entry name" value="Periplasmic binding protein-like II"/>
    <property type="match status" value="2"/>
</dbReference>
<dbReference type="EMBL" id="BMYP01000008">
    <property type="protein sequence ID" value="GHD73770.1"/>
    <property type="molecule type" value="Genomic_DNA"/>
</dbReference>
<dbReference type="PRINTS" id="PR00909">
    <property type="entry name" value="SPERMDNBNDNG"/>
</dbReference>
<accession>A0ABQ3H8E7</accession>
<keyword evidence="2 5" id="KW-0813">Transport</keyword>
<dbReference type="SUPFAM" id="SSF53850">
    <property type="entry name" value="Periplasmic binding protein-like II"/>
    <property type="match status" value="1"/>
</dbReference>
<evidence type="ECO:0000256" key="1">
    <source>
        <dbReference type="ARBA" id="ARBA00004418"/>
    </source>
</evidence>
<name>A0ABQ3H8E7_9NEIS</name>
<evidence type="ECO:0000256" key="6">
    <source>
        <dbReference type="SAM" id="SignalP"/>
    </source>
</evidence>
<comment type="function">
    <text evidence="5">Required for the activity of the bacterial periplasmic transport system of putrescine.</text>
</comment>
<dbReference type="InterPro" id="IPR001188">
    <property type="entry name" value="Sperm_putr-bd"/>
</dbReference>
<evidence type="ECO:0000256" key="3">
    <source>
        <dbReference type="ARBA" id="ARBA00022729"/>
    </source>
</evidence>
<feature type="chain" id="PRO_5046619083" description="Putrescine-binding periplasmic protein" evidence="6">
    <location>
        <begin position="21"/>
        <end position="361"/>
    </location>
</feature>
<comment type="similarity">
    <text evidence="5">Belongs to the bacterial solute-binding protein PotD/PotF family.</text>
</comment>
<dbReference type="CDD" id="cd13659">
    <property type="entry name" value="PBP2_PotF"/>
    <property type="match status" value="1"/>
</dbReference>
<evidence type="ECO:0000256" key="4">
    <source>
        <dbReference type="ARBA" id="ARBA00022764"/>
    </source>
</evidence>
<evidence type="ECO:0000313" key="7">
    <source>
        <dbReference type="EMBL" id="GHD73770.1"/>
    </source>
</evidence>
<dbReference type="Proteomes" id="UP000662678">
    <property type="component" value="Unassembled WGS sequence"/>
</dbReference>
<feature type="signal peptide" evidence="6">
    <location>
        <begin position="1"/>
        <end position="20"/>
    </location>
</feature>
<dbReference type="PANTHER" id="PTHR30222:SF12">
    <property type="entry name" value="NORSPERMIDINE SENSOR"/>
    <property type="match status" value="1"/>
</dbReference>
<dbReference type="RefSeq" id="WP_189352465.1">
    <property type="nucleotide sequence ID" value="NZ_BMYP01000008.1"/>
</dbReference>
<comment type="subcellular location">
    <subcellularLocation>
        <location evidence="1 5">Periplasm</location>
    </subcellularLocation>
</comment>
<proteinExistence type="inferred from homology"/>
<dbReference type="InterPro" id="IPR006059">
    <property type="entry name" value="SBP"/>
</dbReference>
<dbReference type="Pfam" id="PF13416">
    <property type="entry name" value="SBP_bac_8"/>
    <property type="match status" value="1"/>
</dbReference>
<dbReference type="PIRSF" id="PIRSF019574">
    <property type="entry name" value="Periplasmic_polyamine_BP"/>
    <property type="match status" value="1"/>
</dbReference>
<dbReference type="PANTHER" id="PTHR30222">
    <property type="entry name" value="SPERMIDINE/PUTRESCINE-BINDING PERIPLASMIC PROTEIN"/>
    <property type="match status" value="1"/>
</dbReference>
<evidence type="ECO:0000256" key="2">
    <source>
        <dbReference type="ARBA" id="ARBA00022448"/>
    </source>
</evidence>
<sequence>MNKTWLAALGCAVLLPLAQAGGRLNIYNWSDYIAPDTIPAFQKATGIKVRYDVYDSNETLKGKLLTGNTGYDLVVPTHNTLGTGIKAGMFLPLDRSRIPNWKHLDPALLKLMDGFDPGNRYGVPYFWGINTLGINVDKVQKALGGKLPDNPWDMVFKPEVVSRLKGCGVSVFDSPSEFFSAALHYYGKDPNSENLADYQAIMPALQKLRPYYTLFSSSSYINELAGGSLCVAMGFSGDLNMARRRAQESRNGVNVRVLLPKNGLEVWLDVLAIPKDAANVAEAHAFINAMLEPQTAARNANAVSYPPGVPAARAFMKPELVTDRTVFPGSDDLKNSFVARTLKPATMQGYTRLWQRFRTGR</sequence>
<reference evidence="8" key="1">
    <citation type="journal article" date="2019" name="Int. J. Syst. Evol. Microbiol.">
        <title>The Global Catalogue of Microorganisms (GCM) 10K type strain sequencing project: providing services to taxonomists for standard genome sequencing and annotation.</title>
        <authorList>
            <consortium name="The Broad Institute Genomics Platform"/>
            <consortium name="The Broad Institute Genome Sequencing Center for Infectious Disease"/>
            <person name="Wu L."/>
            <person name="Ma J."/>
        </authorList>
    </citation>
    <scope>NUCLEOTIDE SEQUENCE [LARGE SCALE GENOMIC DNA]</scope>
    <source>
        <strain evidence="8">KCTC 23713</strain>
    </source>
</reference>
<protein>
    <recommendedName>
        <fullName evidence="5">Putrescine-binding periplasmic protein</fullName>
    </recommendedName>
</protein>
<keyword evidence="3 6" id="KW-0732">Signal</keyword>
<gene>
    <name evidence="7" type="primary">potF</name>
    <name evidence="7" type="ORF">GCM10011419_09080</name>
</gene>
<keyword evidence="8" id="KW-1185">Reference proteome</keyword>
<keyword evidence="4 5" id="KW-0574">Periplasm</keyword>